<name>A0A1D2YW35_9BACI</name>
<protein>
    <submittedName>
        <fullName evidence="1">Uncharacterized protein</fullName>
    </submittedName>
</protein>
<dbReference type="Pfam" id="PF14345">
    <property type="entry name" value="GDYXXLXY"/>
    <property type="match status" value="1"/>
</dbReference>
<comment type="caution">
    <text evidence="1">The sequence shown here is derived from an EMBL/GenBank/DDBJ whole genome shotgun (WGS) entry which is preliminary data.</text>
</comment>
<proteinExistence type="predicted"/>
<evidence type="ECO:0000313" key="1">
    <source>
        <dbReference type="EMBL" id="OEF99934.1"/>
    </source>
</evidence>
<accession>A0A1D2YW35</accession>
<gene>
    <name evidence="1" type="ORF">BHF71_07280</name>
</gene>
<organism evidence="1 2">
    <name type="scientific">Vulcanibacillus modesticaldus</name>
    <dbReference type="NCBI Taxonomy" id="337097"/>
    <lineage>
        <taxon>Bacteria</taxon>
        <taxon>Bacillati</taxon>
        <taxon>Bacillota</taxon>
        <taxon>Bacilli</taxon>
        <taxon>Bacillales</taxon>
        <taxon>Bacillaceae</taxon>
        <taxon>Vulcanibacillus</taxon>
    </lineage>
</organism>
<dbReference type="AlphaFoldDB" id="A0A1D2YW35"/>
<dbReference type="Proteomes" id="UP000243739">
    <property type="component" value="Unassembled WGS sequence"/>
</dbReference>
<sequence length="159" mass="19011">MSFLPVMTYLYGIDILLTTQPLDPRDLFRGDYVSLRFTINEVDRSLFPDELKFEPTFEEYRNKDLYAILTKKGEYYVVDRLSFTKPQHPYYLKAKVNLYAPLNEEYLRTVYVNYQIDRYFVPERTGKDLEELARKGQLVARVKIWRGYPLLISVFPKKV</sequence>
<dbReference type="EMBL" id="MIJF01000012">
    <property type="protein sequence ID" value="OEF99934.1"/>
    <property type="molecule type" value="Genomic_DNA"/>
</dbReference>
<reference evidence="1 2" key="1">
    <citation type="submission" date="2016-09" db="EMBL/GenBank/DDBJ databases">
        <title>Draft genome sequence for the type strain of Vulcanibacillus modesticaldus BR, a strictly anaerobic, moderately thermophilic, and nitrate-reducing bacterium from deep sea-hydrothermal vents of the Mid-Atlantic Ridge.</title>
        <authorList>
            <person name="Abin C.A."/>
            <person name="Hollibaugh J.T."/>
        </authorList>
    </citation>
    <scope>NUCLEOTIDE SEQUENCE [LARGE SCALE GENOMIC DNA]</scope>
    <source>
        <strain evidence="1 2">BR</strain>
    </source>
</reference>
<evidence type="ECO:0000313" key="2">
    <source>
        <dbReference type="Proteomes" id="UP000243739"/>
    </source>
</evidence>
<keyword evidence="2" id="KW-1185">Reference proteome</keyword>
<dbReference type="InterPro" id="IPR025833">
    <property type="entry name" value="GDYXXLXY"/>
</dbReference>
<dbReference type="STRING" id="337097.BHF71_07280"/>